<evidence type="ECO:0000259" key="2">
    <source>
        <dbReference type="Pfam" id="PF00850"/>
    </source>
</evidence>
<dbReference type="GO" id="GO:0004407">
    <property type="term" value="F:histone deacetylase activity"/>
    <property type="evidence" value="ECO:0007669"/>
    <property type="project" value="TreeGrafter"/>
</dbReference>
<feature type="domain" description="Histone deacetylase" evidence="2">
    <location>
        <begin position="23"/>
        <end position="309"/>
    </location>
</feature>
<dbReference type="PANTHER" id="PTHR10625:SF10">
    <property type="entry name" value="HISTONE DEACETYLASE HDAC1"/>
    <property type="match status" value="1"/>
</dbReference>
<reference evidence="4" key="1">
    <citation type="submission" date="2017-05" db="EMBL/GenBank/DDBJ databases">
        <authorList>
            <person name="Kirkegaard R."/>
            <person name="Mcilroy J S."/>
        </authorList>
    </citation>
    <scope>NUCLEOTIDE SEQUENCE [LARGE SCALE GENOMIC DNA]</scope>
</reference>
<evidence type="ECO:0000313" key="3">
    <source>
        <dbReference type="EMBL" id="SMX53799.1"/>
    </source>
</evidence>
<dbReference type="EMBL" id="LT859958">
    <property type="protein sequence ID" value="SMX53799.1"/>
    <property type="molecule type" value="Genomic_DNA"/>
</dbReference>
<gene>
    <name evidence="3" type="ORF">CFX1CAM_0734</name>
</gene>
<dbReference type="CDD" id="cd09992">
    <property type="entry name" value="HDAC_classII"/>
    <property type="match status" value="1"/>
</dbReference>
<protein>
    <submittedName>
        <fullName evidence="3">Histone deacetylase superfamily</fullName>
    </submittedName>
</protein>
<comment type="similarity">
    <text evidence="1">Belongs to the histone deacetylase family.</text>
</comment>
<dbReference type="AlphaFoldDB" id="A0A1Y6K5D7"/>
<dbReference type="KEGG" id="abat:CFX1CAM_0734"/>
<dbReference type="InterPro" id="IPR037138">
    <property type="entry name" value="His_deacetylse_dom_sf"/>
</dbReference>
<dbReference type="InterPro" id="IPR000286">
    <property type="entry name" value="HDACs"/>
</dbReference>
<dbReference type="Gene3D" id="3.40.800.20">
    <property type="entry name" value="Histone deacetylase domain"/>
    <property type="match status" value="1"/>
</dbReference>
<evidence type="ECO:0000313" key="4">
    <source>
        <dbReference type="Proteomes" id="UP000195514"/>
    </source>
</evidence>
<dbReference type="Proteomes" id="UP000195514">
    <property type="component" value="Chromosome I"/>
</dbReference>
<sequence length="344" mass="37639">MKPEKIPVYCTFYDAPEHVFPGHPESPQRLQLVKPWLQDPPYPEMVWLNFMPALASDVLRVHNATILQTLQAASRRGSHEIDSAPTYVTEASYHAALMAAGATLAVSRRILSEGRGRGFAIMRPPGHHAEADRPMGFCLLNNLAIAAADAVAHGLEKVAIIDFDAHHGNGTEAIFSHHPGVGYLSLHEEYLYPGTGHQNSAPHARGRIINVPMPSFANPAAYLGVFQQVVKPWLMGFGAEMLFISAGFDAHFSDPLTSTTLDTDSFYQISKILVELADDYCQSRILFGLEGGYDAQALHDNIQACLAALCERSTFPDHYGPSPGHPSGSPDVEKIIALHQLRKE</sequence>
<dbReference type="SUPFAM" id="SSF52768">
    <property type="entry name" value="Arginase/deacetylase"/>
    <property type="match status" value="1"/>
</dbReference>
<accession>A0A1Y6K5D7</accession>
<evidence type="ECO:0000256" key="1">
    <source>
        <dbReference type="ARBA" id="ARBA00005947"/>
    </source>
</evidence>
<dbReference type="Pfam" id="PF00850">
    <property type="entry name" value="Hist_deacetyl"/>
    <property type="match status" value="1"/>
</dbReference>
<dbReference type="InterPro" id="IPR023696">
    <property type="entry name" value="Ureohydrolase_dom_sf"/>
</dbReference>
<dbReference type="GO" id="GO:0040029">
    <property type="term" value="P:epigenetic regulation of gene expression"/>
    <property type="evidence" value="ECO:0007669"/>
    <property type="project" value="TreeGrafter"/>
</dbReference>
<dbReference type="InterPro" id="IPR023801">
    <property type="entry name" value="His_deacetylse_dom"/>
</dbReference>
<name>A0A1Y6K5D7_9CHLR</name>
<dbReference type="RefSeq" id="WP_157891677.1">
    <property type="nucleotide sequence ID" value="NZ_LT859958.1"/>
</dbReference>
<proteinExistence type="inferred from homology"/>
<keyword evidence="4" id="KW-1185">Reference proteome</keyword>
<organism evidence="3 4">
    <name type="scientific">Candidatus Brevifilum fermentans</name>
    <dbReference type="NCBI Taxonomy" id="1986204"/>
    <lineage>
        <taxon>Bacteria</taxon>
        <taxon>Bacillati</taxon>
        <taxon>Chloroflexota</taxon>
        <taxon>Anaerolineae</taxon>
        <taxon>Anaerolineales</taxon>
        <taxon>Anaerolineaceae</taxon>
        <taxon>Candidatus Brevifilum</taxon>
    </lineage>
</organism>
<dbReference type="PRINTS" id="PR01270">
    <property type="entry name" value="HDASUPER"/>
</dbReference>
<dbReference type="PANTHER" id="PTHR10625">
    <property type="entry name" value="HISTONE DEACETYLASE HDAC1-RELATED"/>
    <property type="match status" value="1"/>
</dbReference>
<dbReference type="OrthoDB" id="9808367at2"/>